<proteinExistence type="predicted"/>
<dbReference type="Proteomes" id="UP000805193">
    <property type="component" value="Unassembled WGS sequence"/>
</dbReference>
<keyword evidence="2" id="KW-1185">Reference proteome</keyword>
<reference evidence="1 2" key="1">
    <citation type="journal article" date="2020" name="Cell">
        <title>Large-Scale Comparative Analyses of Tick Genomes Elucidate Their Genetic Diversity and Vector Capacities.</title>
        <authorList>
            <consortium name="Tick Genome and Microbiome Consortium (TIGMIC)"/>
            <person name="Jia N."/>
            <person name="Wang J."/>
            <person name="Shi W."/>
            <person name="Du L."/>
            <person name="Sun Y."/>
            <person name="Zhan W."/>
            <person name="Jiang J.F."/>
            <person name="Wang Q."/>
            <person name="Zhang B."/>
            <person name="Ji P."/>
            <person name="Bell-Sakyi L."/>
            <person name="Cui X.M."/>
            <person name="Yuan T.T."/>
            <person name="Jiang B.G."/>
            <person name="Yang W.F."/>
            <person name="Lam T.T."/>
            <person name="Chang Q.C."/>
            <person name="Ding S.J."/>
            <person name="Wang X.J."/>
            <person name="Zhu J.G."/>
            <person name="Ruan X.D."/>
            <person name="Zhao L."/>
            <person name="Wei J.T."/>
            <person name="Ye R.Z."/>
            <person name="Que T.C."/>
            <person name="Du C.H."/>
            <person name="Zhou Y.H."/>
            <person name="Cheng J.X."/>
            <person name="Dai P.F."/>
            <person name="Guo W.B."/>
            <person name="Han X.H."/>
            <person name="Huang E.J."/>
            <person name="Li L.F."/>
            <person name="Wei W."/>
            <person name="Gao Y.C."/>
            <person name="Liu J.Z."/>
            <person name="Shao H.Z."/>
            <person name="Wang X."/>
            <person name="Wang C.C."/>
            <person name="Yang T.C."/>
            <person name="Huo Q.B."/>
            <person name="Li W."/>
            <person name="Chen H.Y."/>
            <person name="Chen S.E."/>
            <person name="Zhou L.G."/>
            <person name="Ni X.B."/>
            <person name="Tian J.H."/>
            <person name="Sheng Y."/>
            <person name="Liu T."/>
            <person name="Pan Y.S."/>
            <person name="Xia L.Y."/>
            <person name="Li J."/>
            <person name="Zhao F."/>
            <person name="Cao W.C."/>
        </authorList>
    </citation>
    <scope>NUCLEOTIDE SEQUENCE [LARGE SCALE GENOMIC DNA]</scope>
    <source>
        <strain evidence="1">Iper-2018</strain>
    </source>
</reference>
<evidence type="ECO:0000313" key="1">
    <source>
        <dbReference type="EMBL" id="KAG0429220.1"/>
    </source>
</evidence>
<sequence length="589" mass="64155">MVRIKRTRTTKVRKVLSSSSENDSSELDAKSKERRTKTARHVDITPTSNSPAPNPRAVPKSAEEATAKFGRRRDSQHNTTAGLDDGSLSAAAEPSTSVLDSSMELCRTSLGTPSYAATADACLAETPPAKRRLDSPDLPGSNSPRAASTPKASLGLTPPGDQVRGQVSAIIDSLPGVDGLDSSEVGTVAGPADPDRPLEGAKVHVEVRCGSQDLSGTLEAILEKLGAEVCDTVGPQLTHVVFRKGRDSTRDMALRWNIPLVGPLWVEGCRVQGRAVSPAKYPAVTTDTNKRRLLHTKHVPKLRKGPGATAIRTQDCKLSQEGKDHGPSVVMTSVPPEDREVLRSVVLALGGFRVEAEVTPGTTHLVVGGAVRTLNLLSAMARGCWVLSMDWVIRDVVREELKRLLPSPERPAAVSIAEAVREEVHRALLPEVPVAVAPERPVLTYAAAAKREPPVTAHYQPAPRREAPAPQYAPRPEQRGARKTDVWRTADRRPMCYHCGEADHIYRRCPYRQLGLRGFAPNDPRPRLGERPRDIEDYLRRSSSPESSPRRERKTSVVDVFVEYHGPVKERSCTDTVWLFLFAAFCAGL</sequence>
<dbReference type="EMBL" id="JABSTQ010009430">
    <property type="protein sequence ID" value="KAG0429220.1"/>
    <property type="molecule type" value="Genomic_DNA"/>
</dbReference>
<comment type="caution">
    <text evidence="1">The sequence shown here is derived from an EMBL/GenBank/DDBJ whole genome shotgun (WGS) entry which is preliminary data.</text>
</comment>
<name>A0AC60Q846_IXOPE</name>
<organism evidence="1 2">
    <name type="scientific">Ixodes persulcatus</name>
    <name type="common">Taiga tick</name>
    <dbReference type="NCBI Taxonomy" id="34615"/>
    <lineage>
        <taxon>Eukaryota</taxon>
        <taxon>Metazoa</taxon>
        <taxon>Ecdysozoa</taxon>
        <taxon>Arthropoda</taxon>
        <taxon>Chelicerata</taxon>
        <taxon>Arachnida</taxon>
        <taxon>Acari</taxon>
        <taxon>Parasitiformes</taxon>
        <taxon>Ixodida</taxon>
        <taxon>Ixodoidea</taxon>
        <taxon>Ixodidae</taxon>
        <taxon>Ixodinae</taxon>
        <taxon>Ixodes</taxon>
    </lineage>
</organism>
<feature type="non-terminal residue" evidence="1">
    <location>
        <position position="589"/>
    </location>
</feature>
<gene>
    <name evidence="1" type="ORF">HPB47_023834</name>
</gene>
<evidence type="ECO:0000313" key="2">
    <source>
        <dbReference type="Proteomes" id="UP000805193"/>
    </source>
</evidence>
<accession>A0AC60Q846</accession>
<protein>
    <submittedName>
        <fullName evidence="1">Uncharacterized protein</fullName>
    </submittedName>
</protein>